<dbReference type="GO" id="GO:0016811">
    <property type="term" value="F:hydrolase activity, acting on carbon-nitrogen (but not peptide) bonds, in linear amides"/>
    <property type="evidence" value="ECO:0007669"/>
    <property type="project" value="InterPro"/>
</dbReference>
<dbReference type="Gene3D" id="1.10.630.10">
    <property type="entry name" value="Cytochrome P450"/>
    <property type="match status" value="1"/>
</dbReference>
<dbReference type="AlphaFoldDB" id="V5FS44"/>
<dbReference type="InterPro" id="IPR001128">
    <property type="entry name" value="Cyt_P450"/>
</dbReference>
<dbReference type="Pfam" id="PF00067">
    <property type="entry name" value="p450"/>
    <property type="match status" value="1"/>
</dbReference>
<evidence type="ECO:0000256" key="3">
    <source>
        <dbReference type="ARBA" id="ARBA00010617"/>
    </source>
</evidence>
<dbReference type="Proteomes" id="UP000018001">
    <property type="component" value="Unassembled WGS sequence"/>
</dbReference>
<accession>V5FS44</accession>
<dbReference type="HOGENOM" id="CLU_348502_0_0_1"/>
<dbReference type="Pfam" id="PF03069">
    <property type="entry name" value="FmdA_AmdA"/>
    <property type="match status" value="2"/>
</dbReference>
<dbReference type="PRINTS" id="PR00385">
    <property type="entry name" value="P450"/>
</dbReference>
<keyword evidence="10" id="KW-0503">Monooxygenase</keyword>
<keyword evidence="5" id="KW-0812">Transmembrane</keyword>
<evidence type="ECO:0000313" key="14">
    <source>
        <dbReference type="Proteomes" id="UP000018001"/>
    </source>
</evidence>
<dbReference type="InterPro" id="IPR036396">
    <property type="entry name" value="Cyt_P450_sf"/>
</dbReference>
<reference evidence="14" key="1">
    <citation type="journal article" date="2014" name="Genome Announc.">
        <title>Draft genome sequence of the formaldehyde-resistant fungus Byssochlamys spectabilis No. 5 (anamorph Paecilomyces variotii No. 5) (NBRC109023).</title>
        <authorList>
            <person name="Oka T."/>
            <person name="Ekino K."/>
            <person name="Fukuda K."/>
            <person name="Nomura Y."/>
        </authorList>
    </citation>
    <scope>NUCLEOTIDE SEQUENCE [LARGE SCALE GENOMIC DNA]</scope>
    <source>
        <strain evidence="14">No. 5 / NBRC 109023</strain>
    </source>
</reference>
<organism evidence="13 14">
    <name type="scientific">Byssochlamys spectabilis (strain No. 5 / NBRC 109023)</name>
    <name type="common">Paecilomyces variotii</name>
    <dbReference type="NCBI Taxonomy" id="1356009"/>
    <lineage>
        <taxon>Eukaryota</taxon>
        <taxon>Fungi</taxon>
        <taxon>Dikarya</taxon>
        <taxon>Ascomycota</taxon>
        <taxon>Pezizomycotina</taxon>
        <taxon>Eurotiomycetes</taxon>
        <taxon>Eurotiomycetidae</taxon>
        <taxon>Eurotiales</taxon>
        <taxon>Thermoascaceae</taxon>
        <taxon>Paecilomyces</taxon>
    </lineage>
</organism>
<evidence type="ECO:0000256" key="10">
    <source>
        <dbReference type="ARBA" id="ARBA00023033"/>
    </source>
</evidence>
<evidence type="ECO:0000256" key="12">
    <source>
        <dbReference type="PIRSR" id="PIRSR602401-1"/>
    </source>
</evidence>
<dbReference type="FunFam" id="1.10.630.10:FF:000069">
    <property type="entry name" value="Cytochrome P450, putative (Eurofung)"/>
    <property type="match status" value="1"/>
</dbReference>
<dbReference type="EMBL" id="BAUL01000025">
    <property type="protein sequence ID" value="GAD92496.1"/>
    <property type="molecule type" value="Genomic_DNA"/>
</dbReference>
<dbReference type="SUPFAM" id="SSF48264">
    <property type="entry name" value="Cytochrome P450"/>
    <property type="match status" value="1"/>
</dbReference>
<dbReference type="GO" id="GO:0020037">
    <property type="term" value="F:heme binding"/>
    <property type="evidence" value="ECO:0007669"/>
    <property type="project" value="InterPro"/>
</dbReference>
<protein>
    <submittedName>
        <fullName evidence="13">Cytochrome P450, putative</fullName>
    </submittedName>
</protein>
<evidence type="ECO:0000256" key="11">
    <source>
        <dbReference type="ARBA" id="ARBA00023136"/>
    </source>
</evidence>
<dbReference type="InterPro" id="IPR002401">
    <property type="entry name" value="Cyt_P450_E_grp-I"/>
</dbReference>
<evidence type="ECO:0000256" key="7">
    <source>
        <dbReference type="ARBA" id="ARBA00022989"/>
    </source>
</evidence>
<evidence type="ECO:0000256" key="9">
    <source>
        <dbReference type="ARBA" id="ARBA00023004"/>
    </source>
</evidence>
<dbReference type="PRINTS" id="PR00463">
    <property type="entry name" value="EP450I"/>
</dbReference>
<keyword evidence="4 12" id="KW-0349">Heme</keyword>
<dbReference type="GO" id="GO:0005506">
    <property type="term" value="F:iron ion binding"/>
    <property type="evidence" value="ECO:0007669"/>
    <property type="project" value="InterPro"/>
</dbReference>
<name>V5FS44_BYSSN</name>
<evidence type="ECO:0000256" key="1">
    <source>
        <dbReference type="ARBA" id="ARBA00001971"/>
    </source>
</evidence>
<evidence type="ECO:0000256" key="6">
    <source>
        <dbReference type="ARBA" id="ARBA00022723"/>
    </source>
</evidence>
<dbReference type="PANTHER" id="PTHR24305:SF157">
    <property type="entry name" value="N-ACETYLTRYPTOPHAN 6-HYDROXYLASE IVOC-RELATED"/>
    <property type="match status" value="1"/>
</dbReference>
<dbReference type="eggNOG" id="KOG0157">
    <property type="taxonomic scope" value="Eukaryota"/>
</dbReference>
<keyword evidence="6 12" id="KW-0479">Metal-binding</keyword>
<dbReference type="OrthoDB" id="3335528at2759"/>
<keyword evidence="14" id="KW-1185">Reference proteome</keyword>
<dbReference type="InParanoid" id="V5FS44"/>
<dbReference type="GO" id="GO:0016020">
    <property type="term" value="C:membrane"/>
    <property type="evidence" value="ECO:0007669"/>
    <property type="project" value="UniProtKB-SubCell"/>
</dbReference>
<evidence type="ECO:0000256" key="2">
    <source>
        <dbReference type="ARBA" id="ARBA00004167"/>
    </source>
</evidence>
<keyword evidence="8" id="KW-0560">Oxidoreductase</keyword>
<dbReference type="GO" id="GO:0004497">
    <property type="term" value="F:monooxygenase activity"/>
    <property type="evidence" value="ECO:0007669"/>
    <property type="project" value="UniProtKB-KW"/>
</dbReference>
<dbReference type="InterPro" id="IPR017972">
    <property type="entry name" value="Cyt_P450_CS"/>
</dbReference>
<dbReference type="Gene3D" id="2.60.120.580">
    <property type="entry name" value="Acetamidase/Formamidase-like domains"/>
    <property type="match status" value="2"/>
</dbReference>
<sequence length="809" mass="90312">MLTLAWAAAAAFLGYVLCGAVYRLYFHPLARFPGPKLAALTRWYEFYHDVIKPGQFIWEIERMHKKYGPIVRITPEEIHIKDPDFYDEIYAPASKQRDKYGSWTIGAGAPASTFATVSHNHHRLRRSAINPFFSKRAVSNAEKLIREKIEILCRRLAAACESKQVLRLDAAYMALTMDIITHYAYGESYNYLYEDDFKLEWKDTVIGGSASGALIRQFPWAFPVMKSLPMPILSKAAPEAALLLQWQQMVRRQVDSIIAHNKEGKKASGTIFQALLDSDLPPAEKEADRLQDEAQTMVGAGSETTAKTLTIITFYLLQDRKKLQRLRDELSAVAVLPGPEEEFLTQLDQLPYLNAVISEGLRLMHGVTTRLPRVAHEVIKYKQWDIPANTPISQCNYFVHMDPTIFPDPFDFLPERWIDAKEKGDRLEKYMVSFSRGSRQCVGINLAYAEMRLTLAMVLRRFELENYETTVEDVRIARDYFVGVPEPACKTVHVGRHQKHLKWSKDEPPVLTISSGDTVTFDTIDGSNGQILEDSDISAIDSFDLGLADPVFGPVFIRDAEPGDALKIEILNLQIANWGWTAIMPGFGLLADEFPDAHLKIWKLEAESGFAQFNDKIRIPLRPFLGTMGLAAAVKGEFSTIPPTDAGGNMDCRELTAGTTLYLPVQTPGALFSCGDGHAAQGHGEVCGTAIETPMRATLRFTVCKDYSWVTSPHFQTAPRATETPSLADKGRYSVMGIDADLLQATKKAVQNTINWLVATKGLSRAEAYMLASVAGDLQIAEAVDLNHAITMSLRLNIFDSETNDVCPS</sequence>
<comment type="caution">
    <text evidence="13">The sequence shown here is derived from an EMBL/GenBank/DDBJ whole genome shotgun (WGS) entry which is preliminary data.</text>
</comment>
<keyword evidence="7" id="KW-1133">Transmembrane helix</keyword>
<evidence type="ECO:0000256" key="4">
    <source>
        <dbReference type="ARBA" id="ARBA00022617"/>
    </source>
</evidence>
<dbReference type="CDD" id="cd11062">
    <property type="entry name" value="CYP58-like"/>
    <property type="match status" value="1"/>
</dbReference>
<comment type="similarity">
    <text evidence="3">Belongs to the cytochrome P450 family.</text>
</comment>
<keyword evidence="9 12" id="KW-0408">Iron</keyword>
<comment type="cofactor">
    <cofactor evidence="1 12">
        <name>heme</name>
        <dbReference type="ChEBI" id="CHEBI:30413"/>
    </cofactor>
</comment>
<dbReference type="PANTHER" id="PTHR24305">
    <property type="entry name" value="CYTOCHROME P450"/>
    <property type="match status" value="1"/>
</dbReference>
<gene>
    <name evidence="13" type="ORF">PVAR5_1088</name>
</gene>
<dbReference type="SUPFAM" id="SSF141130">
    <property type="entry name" value="Acetamidase/Formamidase-like"/>
    <property type="match status" value="1"/>
</dbReference>
<dbReference type="PROSITE" id="PS00086">
    <property type="entry name" value="CYTOCHROME_P450"/>
    <property type="match status" value="1"/>
</dbReference>
<dbReference type="GO" id="GO:0016705">
    <property type="term" value="F:oxidoreductase activity, acting on paired donors, with incorporation or reduction of molecular oxygen"/>
    <property type="evidence" value="ECO:0007669"/>
    <property type="project" value="InterPro"/>
</dbReference>
<feature type="binding site" description="axial binding residue" evidence="12">
    <location>
        <position position="441"/>
    </location>
    <ligand>
        <name>heme</name>
        <dbReference type="ChEBI" id="CHEBI:30413"/>
    </ligand>
    <ligandPart>
        <name>Fe</name>
        <dbReference type="ChEBI" id="CHEBI:18248"/>
    </ligandPart>
</feature>
<dbReference type="InterPro" id="IPR050121">
    <property type="entry name" value="Cytochrome_P450_monoxygenase"/>
</dbReference>
<evidence type="ECO:0000313" key="13">
    <source>
        <dbReference type="EMBL" id="GAD92496.1"/>
    </source>
</evidence>
<dbReference type="InterPro" id="IPR004304">
    <property type="entry name" value="FmdA_AmdA"/>
</dbReference>
<evidence type="ECO:0000256" key="5">
    <source>
        <dbReference type="ARBA" id="ARBA00022692"/>
    </source>
</evidence>
<comment type="subcellular location">
    <subcellularLocation>
        <location evidence="2">Membrane</location>
        <topology evidence="2">Single-pass membrane protein</topology>
    </subcellularLocation>
</comment>
<proteinExistence type="inferred from homology"/>
<evidence type="ECO:0000256" key="8">
    <source>
        <dbReference type="ARBA" id="ARBA00023002"/>
    </source>
</evidence>
<keyword evidence="11" id="KW-0472">Membrane</keyword>
<dbReference type="Gene3D" id="3.10.28.20">
    <property type="entry name" value="Acetamidase/Formamidase-like domains"/>
    <property type="match status" value="1"/>
</dbReference>